<protein>
    <submittedName>
        <fullName evidence="3">Uncharacterized protein</fullName>
    </submittedName>
</protein>
<feature type="coiled-coil region" evidence="1">
    <location>
        <begin position="319"/>
        <end position="346"/>
    </location>
</feature>
<accession>A0ABN9TIN3</accession>
<feature type="region of interest" description="Disordered" evidence="2">
    <location>
        <begin position="495"/>
        <end position="531"/>
    </location>
</feature>
<organism evidence="3 4">
    <name type="scientific">Prorocentrum cordatum</name>
    <dbReference type="NCBI Taxonomy" id="2364126"/>
    <lineage>
        <taxon>Eukaryota</taxon>
        <taxon>Sar</taxon>
        <taxon>Alveolata</taxon>
        <taxon>Dinophyceae</taxon>
        <taxon>Prorocentrales</taxon>
        <taxon>Prorocentraceae</taxon>
        <taxon>Prorocentrum</taxon>
    </lineage>
</organism>
<name>A0ABN9TIN3_9DINO</name>
<feature type="coiled-coil region" evidence="1">
    <location>
        <begin position="146"/>
        <end position="208"/>
    </location>
</feature>
<evidence type="ECO:0000256" key="1">
    <source>
        <dbReference type="SAM" id="Coils"/>
    </source>
</evidence>
<keyword evidence="1" id="KW-0175">Coiled coil</keyword>
<dbReference type="EMBL" id="CAUYUJ010014764">
    <property type="protein sequence ID" value="CAK0845772.1"/>
    <property type="molecule type" value="Genomic_DNA"/>
</dbReference>
<feature type="compositionally biased region" description="Low complexity" evidence="2">
    <location>
        <begin position="500"/>
        <end position="525"/>
    </location>
</feature>
<proteinExistence type="predicted"/>
<feature type="non-terminal residue" evidence="3">
    <location>
        <position position="1"/>
    </location>
</feature>
<evidence type="ECO:0000313" key="4">
    <source>
        <dbReference type="Proteomes" id="UP001189429"/>
    </source>
</evidence>
<evidence type="ECO:0000313" key="3">
    <source>
        <dbReference type="EMBL" id="CAK0845772.1"/>
    </source>
</evidence>
<comment type="caution">
    <text evidence="3">The sequence shown here is derived from an EMBL/GenBank/DDBJ whole genome shotgun (WGS) entry which is preliminary data.</text>
</comment>
<feature type="compositionally biased region" description="Basic and acidic residues" evidence="2">
    <location>
        <begin position="447"/>
        <end position="458"/>
    </location>
</feature>
<evidence type="ECO:0000256" key="2">
    <source>
        <dbReference type="SAM" id="MobiDB-lite"/>
    </source>
</evidence>
<keyword evidence="4" id="KW-1185">Reference proteome</keyword>
<feature type="region of interest" description="Disordered" evidence="2">
    <location>
        <begin position="439"/>
        <end position="470"/>
    </location>
</feature>
<gene>
    <name evidence="3" type="ORF">PCOR1329_LOCUS39461</name>
</gene>
<dbReference type="Proteomes" id="UP001189429">
    <property type="component" value="Unassembled WGS sequence"/>
</dbReference>
<reference evidence="3" key="1">
    <citation type="submission" date="2023-10" db="EMBL/GenBank/DDBJ databases">
        <authorList>
            <person name="Chen Y."/>
            <person name="Shah S."/>
            <person name="Dougan E. K."/>
            <person name="Thang M."/>
            <person name="Chan C."/>
        </authorList>
    </citation>
    <scope>NUCLEOTIDE SEQUENCE [LARGE SCALE GENOMIC DNA]</scope>
</reference>
<sequence>ESCKLKAGEYATRVELQQGEQAAMAKAIEILSDVTGVRTEQPTNPVPPPSPLESFLQLPPQASPRRQEALALLRRAAGRTRSQEFADLVEEVSAAADGPFKVVSEMMQKMIFRLMAEQKDEDEHKVWCDKELEEVNISMTDKGEKIETLEAKITDGKAKVGELAEEIKDADEMVATLENHMEEATAVREAAKAENKAAIKDAQDAQTAIAQATAVLEQFYKESGAIKKEAWEFVQREPVVVPEHPSTWDASYTGIADPSNAPDGIISMLKDISADFAKMEADTLATEEMDQKAYESEIKDCKIEKAERMKESEMKAAEKGRLLDKIAALEKTLKHTSNELEMVEQYLRDLGPACLDGDSTYETRKAARQSEIEALKEAQVILEQAFEEDSAPAPAGRFAQLARRSRAPLVLLEVGQDKAEQPSAHAGAIRSRIARQMSALGRAAQPRAERAEAPEPAKAEAAGEEGEEAKPKTVLLSPHAGYWGRGIKARILEETSGERPAQTATVSAARAAPAALPEAHPGEAATPSMRGPVKPPAVAAVGAAGNATGGSGGGGEGPVHSVMSLVSSFFGRLLH</sequence>